<dbReference type="Pfam" id="PF00107">
    <property type="entry name" value="ADH_zinc_N"/>
    <property type="match status" value="1"/>
</dbReference>
<name>A0ABT6PYP2_9PROT</name>
<reference evidence="4" key="1">
    <citation type="submission" date="2023-05" db="EMBL/GenBank/DDBJ databases">
        <title>Whole genome sequence of Commensalibacter sp.</title>
        <authorList>
            <person name="Charoenyingcharoen P."/>
            <person name="Yukphan P."/>
        </authorList>
    </citation>
    <scope>NUCLEOTIDE SEQUENCE</scope>
    <source>
        <strain evidence="4">TBRC 16381</strain>
    </source>
</reference>
<sequence>MEFAVGDKVSVIPSFMFDQYGMYGELVNAPSHNIVKHPQNLSFEQAAASWMMFITAYGALIEYGHLKQDQFVLVNASSSSVGIAAIQISNMMGAYPIALTRTRNKMETLLNSGAHAVIITSEQDITQEIHKLTNNRGVDIVFDPIGGPNVAKITPAMAMNSIFFQYGALETQNLSIPVMDILGKHLTFRGYELFEITTNPKKMQKAKEFVYNGLKSEQLKPIISKIFSFDEIRKAHQYMEANSQIGKIVVKI</sequence>
<evidence type="ECO:0000313" key="4">
    <source>
        <dbReference type="EMBL" id="MDI2089845.1"/>
    </source>
</evidence>
<dbReference type="Gene3D" id="3.40.50.720">
    <property type="entry name" value="NAD(P)-binding Rossmann-like Domain"/>
    <property type="match status" value="1"/>
</dbReference>
<dbReference type="InterPro" id="IPR013149">
    <property type="entry name" value="ADH-like_C"/>
</dbReference>
<keyword evidence="2" id="KW-0560">Oxidoreductase</keyword>
<proteinExistence type="predicted"/>
<dbReference type="InterPro" id="IPR020843">
    <property type="entry name" value="ER"/>
</dbReference>
<evidence type="ECO:0000256" key="1">
    <source>
        <dbReference type="ARBA" id="ARBA00022857"/>
    </source>
</evidence>
<gene>
    <name evidence="4" type="ORF">QJV27_00385</name>
</gene>
<keyword evidence="1" id="KW-0521">NADP</keyword>
<evidence type="ECO:0000259" key="3">
    <source>
        <dbReference type="SMART" id="SM00829"/>
    </source>
</evidence>
<dbReference type="Gene3D" id="3.90.180.10">
    <property type="entry name" value="Medium-chain alcohol dehydrogenases, catalytic domain"/>
    <property type="match status" value="1"/>
</dbReference>
<comment type="caution">
    <text evidence="4">The sequence shown here is derived from an EMBL/GenBank/DDBJ whole genome shotgun (WGS) entry which is preliminary data.</text>
</comment>
<keyword evidence="5" id="KW-1185">Reference proteome</keyword>
<evidence type="ECO:0000256" key="2">
    <source>
        <dbReference type="ARBA" id="ARBA00023002"/>
    </source>
</evidence>
<dbReference type="InterPro" id="IPR011032">
    <property type="entry name" value="GroES-like_sf"/>
</dbReference>
<dbReference type="PANTHER" id="PTHR48106">
    <property type="entry name" value="QUINONE OXIDOREDUCTASE PIG3-RELATED"/>
    <property type="match status" value="1"/>
</dbReference>
<dbReference type="Proteomes" id="UP001431634">
    <property type="component" value="Unassembled WGS sequence"/>
</dbReference>
<dbReference type="CDD" id="cd08268">
    <property type="entry name" value="MDR2"/>
    <property type="match status" value="1"/>
</dbReference>
<feature type="domain" description="Enoyl reductase (ER)" evidence="3">
    <location>
        <begin position="1"/>
        <end position="250"/>
    </location>
</feature>
<dbReference type="SMART" id="SM00829">
    <property type="entry name" value="PKS_ER"/>
    <property type="match status" value="1"/>
</dbReference>
<dbReference type="PANTHER" id="PTHR48106:SF5">
    <property type="entry name" value="ZINC-CONTAINING ALCOHOL DEHYDROGENASE"/>
    <property type="match status" value="1"/>
</dbReference>
<protein>
    <submittedName>
        <fullName evidence="4">Zinc-dependent alcohol dehydrogenase family protein</fullName>
    </submittedName>
</protein>
<dbReference type="SUPFAM" id="SSF51735">
    <property type="entry name" value="NAD(P)-binding Rossmann-fold domains"/>
    <property type="match status" value="1"/>
</dbReference>
<evidence type="ECO:0000313" key="5">
    <source>
        <dbReference type="Proteomes" id="UP001431634"/>
    </source>
</evidence>
<dbReference type="SUPFAM" id="SSF50129">
    <property type="entry name" value="GroES-like"/>
    <property type="match status" value="1"/>
</dbReference>
<dbReference type="InterPro" id="IPR036291">
    <property type="entry name" value="NAD(P)-bd_dom_sf"/>
</dbReference>
<accession>A0ABT6PYP2</accession>
<dbReference type="EMBL" id="JASBAO010000001">
    <property type="protein sequence ID" value="MDI2089845.1"/>
    <property type="molecule type" value="Genomic_DNA"/>
</dbReference>
<organism evidence="4 5">
    <name type="scientific">Commensalibacter oyaizuii</name>
    <dbReference type="NCBI Taxonomy" id="3043873"/>
    <lineage>
        <taxon>Bacteria</taxon>
        <taxon>Pseudomonadati</taxon>
        <taxon>Pseudomonadota</taxon>
        <taxon>Alphaproteobacteria</taxon>
        <taxon>Acetobacterales</taxon>
        <taxon>Acetobacteraceae</taxon>
    </lineage>
</organism>
<dbReference type="RefSeq" id="WP_281447018.1">
    <property type="nucleotide sequence ID" value="NZ_JASBAO010000001.1"/>
</dbReference>